<name>A0AAV4LGX2_9BACL</name>
<keyword evidence="4" id="KW-0804">Transcription</keyword>
<dbReference type="PANTHER" id="PTHR32071">
    <property type="entry name" value="TRANSCRIPTIONAL REGULATORY PROTEIN"/>
    <property type="match status" value="1"/>
</dbReference>
<dbReference type="Pfam" id="PF13426">
    <property type="entry name" value="PAS_9"/>
    <property type="match status" value="1"/>
</dbReference>
<dbReference type="PROSITE" id="PS50045">
    <property type="entry name" value="SIGMA54_INTERACT_4"/>
    <property type="match status" value="1"/>
</dbReference>
<feature type="domain" description="PAS" evidence="6">
    <location>
        <begin position="13"/>
        <end position="65"/>
    </location>
</feature>
<organism evidence="7 8">
    <name type="scientific">Collibacillus ludicampi</name>
    <dbReference type="NCBI Taxonomy" id="2771369"/>
    <lineage>
        <taxon>Bacteria</taxon>
        <taxon>Bacillati</taxon>
        <taxon>Bacillota</taxon>
        <taxon>Bacilli</taxon>
        <taxon>Bacillales</taxon>
        <taxon>Alicyclobacillaceae</taxon>
        <taxon>Collibacillus</taxon>
    </lineage>
</organism>
<dbReference type="InterPro" id="IPR002197">
    <property type="entry name" value="HTH_Fis"/>
</dbReference>
<dbReference type="Gene3D" id="3.40.50.300">
    <property type="entry name" value="P-loop containing nucleotide triphosphate hydrolases"/>
    <property type="match status" value="1"/>
</dbReference>
<dbReference type="CDD" id="cd00130">
    <property type="entry name" value="PAS"/>
    <property type="match status" value="1"/>
</dbReference>
<keyword evidence="1" id="KW-0547">Nucleotide-binding</keyword>
<evidence type="ECO:0000256" key="2">
    <source>
        <dbReference type="ARBA" id="ARBA00022840"/>
    </source>
</evidence>
<dbReference type="InterPro" id="IPR027417">
    <property type="entry name" value="P-loop_NTPase"/>
</dbReference>
<dbReference type="EMBL" id="BOQE01000001">
    <property type="protein sequence ID" value="GIM47071.1"/>
    <property type="molecule type" value="Genomic_DNA"/>
</dbReference>
<dbReference type="SMART" id="SM00091">
    <property type="entry name" value="PAS"/>
    <property type="match status" value="1"/>
</dbReference>
<dbReference type="InterPro" id="IPR035965">
    <property type="entry name" value="PAS-like_dom_sf"/>
</dbReference>
<evidence type="ECO:0000259" key="6">
    <source>
        <dbReference type="PROSITE" id="PS50112"/>
    </source>
</evidence>
<keyword evidence="3" id="KW-0805">Transcription regulation</keyword>
<dbReference type="GO" id="GO:0006355">
    <property type="term" value="P:regulation of DNA-templated transcription"/>
    <property type="evidence" value="ECO:0007669"/>
    <property type="project" value="InterPro"/>
</dbReference>
<dbReference type="GO" id="GO:0043565">
    <property type="term" value="F:sequence-specific DNA binding"/>
    <property type="evidence" value="ECO:0007669"/>
    <property type="project" value="InterPro"/>
</dbReference>
<dbReference type="NCBIfam" id="TIGR00229">
    <property type="entry name" value="sensory_box"/>
    <property type="match status" value="1"/>
</dbReference>
<reference evidence="7" key="1">
    <citation type="journal article" date="2023" name="Int. J. Syst. Evol. Microbiol.">
        <title>Collibacillus ludicampi gen. nov., sp. nov., a new soil bacterium of the family Alicyclobacillaceae.</title>
        <authorList>
            <person name="Jojima T."/>
            <person name="Ioku Y."/>
            <person name="Fukuta Y."/>
            <person name="Shirasaka N."/>
            <person name="Matsumura Y."/>
            <person name="Mori M."/>
        </authorList>
    </citation>
    <scope>NUCLEOTIDE SEQUENCE</scope>
    <source>
        <strain evidence="7">TP075</strain>
    </source>
</reference>
<keyword evidence="2" id="KW-0067">ATP-binding</keyword>
<dbReference type="Pfam" id="PF00158">
    <property type="entry name" value="Sigma54_activat"/>
    <property type="match status" value="1"/>
</dbReference>
<dbReference type="PROSITE" id="PS50112">
    <property type="entry name" value="PAS"/>
    <property type="match status" value="1"/>
</dbReference>
<dbReference type="GO" id="GO:0005524">
    <property type="term" value="F:ATP binding"/>
    <property type="evidence" value="ECO:0007669"/>
    <property type="project" value="UniProtKB-KW"/>
</dbReference>
<dbReference type="SUPFAM" id="SSF46689">
    <property type="entry name" value="Homeodomain-like"/>
    <property type="match status" value="1"/>
</dbReference>
<sequence length="449" mass="50112">MGCESVNAFNPKLKAFFDILLDSVNDAVTVVDTDGTVLYWNKSAENMYGIPKAQIIGKRIGDFFQKGSIMLYQVMETGMPVYQVYHKPRPDIHVFINAIPVYDDEDRLIGAIAIEQDITHTVKLSEELYSYSQSGQHIHESMIFSQMECSSMQETVDFLTKASRLSYPVLLVGENGVGKEMIAKMIHQMGKYPGPFLSISCDTIPAGLLDMELFGYAGGMLGSDREERPGKLDLAHTGTIYLKNISALPLPIQAKLADAINQLQFFRVGGDKPIQLTCRVIASSTVAIEELVEKKLLLRELSYIFHVHTIPPLRERKEDLPELCHYYLAESAKAVGKPVPRLSSEVITALTTFHWPGNLLQLRNVMEHLMIKSSGNEITLNDLPSELRLTTLADLAQESLSLTILSEEMEKAKIIDALKRTGGNKASAARLLGISRGSLYYKIKQYKIH</sequence>
<dbReference type="CDD" id="cd00009">
    <property type="entry name" value="AAA"/>
    <property type="match status" value="1"/>
</dbReference>
<dbReference type="SMART" id="SM00382">
    <property type="entry name" value="AAA"/>
    <property type="match status" value="1"/>
</dbReference>
<dbReference type="Gene3D" id="1.10.8.60">
    <property type="match status" value="1"/>
</dbReference>
<dbReference type="InterPro" id="IPR000014">
    <property type="entry name" value="PAS"/>
</dbReference>
<keyword evidence="8" id="KW-1185">Reference proteome</keyword>
<dbReference type="Proteomes" id="UP001057291">
    <property type="component" value="Unassembled WGS sequence"/>
</dbReference>
<evidence type="ECO:0000256" key="3">
    <source>
        <dbReference type="ARBA" id="ARBA00023015"/>
    </source>
</evidence>
<proteinExistence type="predicted"/>
<dbReference type="Pfam" id="PF02954">
    <property type="entry name" value="HTH_8"/>
    <property type="match status" value="1"/>
</dbReference>
<feature type="domain" description="Sigma-54 factor interaction" evidence="5">
    <location>
        <begin position="151"/>
        <end position="371"/>
    </location>
</feature>
<evidence type="ECO:0000256" key="4">
    <source>
        <dbReference type="ARBA" id="ARBA00023163"/>
    </source>
</evidence>
<comment type="caution">
    <text evidence="7">The sequence shown here is derived from an EMBL/GenBank/DDBJ whole genome shotgun (WGS) entry which is preliminary data.</text>
</comment>
<evidence type="ECO:0000313" key="7">
    <source>
        <dbReference type="EMBL" id="GIM47071.1"/>
    </source>
</evidence>
<dbReference type="SUPFAM" id="SSF55785">
    <property type="entry name" value="PYP-like sensor domain (PAS domain)"/>
    <property type="match status" value="1"/>
</dbReference>
<dbReference type="AlphaFoldDB" id="A0AAV4LGX2"/>
<dbReference type="InterPro" id="IPR003593">
    <property type="entry name" value="AAA+_ATPase"/>
</dbReference>
<protein>
    <submittedName>
        <fullName evidence="7">Sigma-54-dependent Fis family transcriptional regulator</fullName>
    </submittedName>
</protein>
<dbReference type="Pfam" id="PF25601">
    <property type="entry name" value="AAA_lid_14"/>
    <property type="match status" value="1"/>
</dbReference>
<dbReference type="PRINTS" id="PR01590">
    <property type="entry name" value="HTHFIS"/>
</dbReference>
<dbReference type="Gene3D" id="1.10.10.60">
    <property type="entry name" value="Homeodomain-like"/>
    <property type="match status" value="1"/>
</dbReference>
<accession>A0AAV4LGX2</accession>
<evidence type="ECO:0000256" key="1">
    <source>
        <dbReference type="ARBA" id="ARBA00022741"/>
    </source>
</evidence>
<dbReference type="Gene3D" id="3.30.450.20">
    <property type="entry name" value="PAS domain"/>
    <property type="match status" value="1"/>
</dbReference>
<evidence type="ECO:0000313" key="8">
    <source>
        <dbReference type="Proteomes" id="UP001057291"/>
    </source>
</evidence>
<evidence type="ECO:0000259" key="5">
    <source>
        <dbReference type="PROSITE" id="PS50045"/>
    </source>
</evidence>
<dbReference type="InterPro" id="IPR058031">
    <property type="entry name" value="AAA_lid_NorR"/>
</dbReference>
<gene>
    <name evidence="7" type="ORF">DNHGIG_26200</name>
</gene>
<dbReference type="SUPFAM" id="SSF52540">
    <property type="entry name" value="P-loop containing nucleoside triphosphate hydrolases"/>
    <property type="match status" value="1"/>
</dbReference>
<dbReference type="InterPro" id="IPR002078">
    <property type="entry name" value="Sigma_54_int"/>
</dbReference>
<dbReference type="InterPro" id="IPR009057">
    <property type="entry name" value="Homeodomain-like_sf"/>
</dbReference>